<name>U5VRB3_9ACTN</name>
<dbReference type="OrthoDB" id="3298010at2"/>
<feature type="compositionally biased region" description="Pro residues" evidence="1">
    <location>
        <begin position="36"/>
        <end position="52"/>
    </location>
</feature>
<evidence type="ECO:0008006" key="5">
    <source>
        <dbReference type="Google" id="ProtNLM"/>
    </source>
</evidence>
<evidence type="ECO:0000256" key="1">
    <source>
        <dbReference type="SAM" id="MobiDB-lite"/>
    </source>
</evidence>
<proteinExistence type="predicted"/>
<sequence>MTKEPHGDPVPPDVPPIESLDNSVPDDDTMPAAPFSAPPSSAPPSSAPPFGPAPFSAAPVKPVLIGRRPRGKLSKKLITAYFAGGLALLLAGTVAVFYLAVQVYGQTATTTAPTARGSAPAVPVPAGGSARGRTPAPIEPSGPLRARFGPERLKNGEKFLVVGEGDAKFEVTVKAKKLRRSACSPYAVKPELGGYLPAELTVKVLQGEPDVSEYDFRVQQADGSWLPSVGGSACEKGYGSFVRRLSAGRTYRSTIVFDVPDTKGDIVFQYPLIDIIASWNIS</sequence>
<protein>
    <recommendedName>
        <fullName evidence="5">DUF4352 domain-containing protein</fullName>
    </recommendedName>
</protein>
<gene>
    <name evidence="3" type="ORF">AFR_06120</name>
</gene>
<dbReference type="HOGENOM" id="CLU_074513_0_0_11"/>
<dbReference type="EMBL" id="CP006272">
    <property type="protein sequence ID" value="AGZ39513.1"/>
    <property type="molecule type" value="Genomic_DNA"/>
</dbReference>
<keyword evidence="2" id="KW-1133">Transmembrane helix</keyword>
<evidence type="ECO:0000313" key="3">
    <source>
        <dbReference type="EMBL" id="AGZ39513.1"/>
    </source>
</evidence>
<feature type="compositionally biased region" description="Low complexity" evidence="1">
    <location>
        <begin position="115"/>
        <end position="132"/>
    </location>
</feature>
<keyword evidence="4" id="KW-1185">Reference proteome</keyword>
<dbReference type="KEGG" id="afs:AFR_06120"/>
<dbReference type="RefSeq" id="WP_023359044.1">
    <property type="nucleotide sequence ID" value="NC_022657.1"/>
</dbReference>
<dbReference type="PATRIC" id="fig|1246995.3.peg.1243"/>
<keyword evidence="2" id="KW-0472">Membrane</keyword>
<evidence type="ECO:0000256" key="2">
    <source>
        <dbReference type="SAM" id="Phobius"/>
    </source>
</evidence>
<dbReference type="Proteomes" id="UP000017746">
    <property type="component" value="Chromosome"/>
</dbReference>
<keyword evidence="2" id="KW-0812">Transmembrane</keyword>
<organism evidence="3 4">
    <name type="scientific">Actinoplanes friuliensis DSM 7358</name>
    <dbReference type="NCBI Taxonomy" id="1246995"/>
    <lineage>
        <taxon>Bacteria</taxon>
        <taxon>Bacillati</taxon>
        <taxon>Actinomycetota</taxon>
        <taxon>Actinomycetes</taxon>
        <taxon>Micromonosporales</taxon>
        <taxon>Micromonosporaceae</taxon>
        <taxon>Actinoplanes</taxon>
    </lineage>
</organism>
<feature type="region of interest" description="Disordered" evidence="1">
    <location>
        <begin position="1"/>
        <end position="53"/>
    </location>
</feature>
<dbReference type="AlphaFoldDB" id="U5VRB3"/>
<dbReference type="STRING" id="1246995.AFR_06120"/>
<evidence type="ECO:0000313" key="4">
    <source>
        <dbReference type="Proteomes" id="UP000017746"/>
    </source>
</evidence>
<feature type="transmembrane region" description="Helical" evidence="2">
    <location>
        <begin position="77"/>
        <end position="101"/>
    </location>
</feature>
<accession>U5VRB3</accession>
<feature type="region of interest" description="Disordered" evidence="1">
    <location>
        <begin position="110"/>
        <end position="147"/>
    </location>
</feature>
<reference evidence="3 4" key="1">
    <citation type="journal article" date="2014" name="J. Biotechnol.">
        <title>Complete genome sequence of the actinobacterium Actinoplanes friuliensis HAG 010964, producer of the lipopeptide antibiotic friulimycin.</title>
        <authorList>
            <person name="Ruckert C."/>
            <person name="Szczepanowski R."/>
            <person name="Albersmeier A."/>
            <person name="Goesmann A."/>
            <person name="Fischer N."/>
            <person name="Steinkamper A."/>
            <person name="Puhler A."/>
            <person name="Biener R."/>
            <person name="Schwartz D."/>
            <person name="Kalinowski J."/>
        </authorList>
    </citation>
    <scope>NUCLEOTIDE SEQUENCE [LARGE SCALE GENOMIC DNA]</scope>
    <source>
        <strain evidence="3 4">DSM 7358</strain>
    </source>
</reference>